<dbReference type="AlphaFoldDB" id="A0A1Y0Y4Q7"/>
<dbReference type="CDD" id="cd16441">
    <property type="entry name" value="beta_Kdo_transferase_KpsS"/>
    <property type="match status" value="1"/>
</dbReference>
<organism evidence="1 2">
    <name type="scientific">Acetobacter pasteurianus subsp. pasteurianus</name>
    <dbReference type="NCBI Taxonomy" id="481145"/>
    <lineage>
        <taxon>Bacteria</taxon>
        <taxon>Pseudomonadati</taxon>
        <taxon>Pseudomonadota</taxon>
        <taxon>Alphaproteobacteria</taxon>
        <taxon>Acetobacterales</taxon>
        <taxon>Acetobacteraceae</taxon>
        <taxon>Acetobacter</taxon>
    </lineage>
</organism>
<protein>
    <submittedName>
        <fullName evidence="1">Capsule polysaccharide export protein KpsS</fullName>
    </submittedName>
</protein>
<evidence type="ECO:0000313" key="1">
    <source>
        <dbReference type="EMBL" id="ARW47196.1"/>
    </source>
</evidence>
<evidence type="ECO:0000313" key="2">
    <source>
        <dbReference type="Proteomes" id="UP000196205"/>
    </source>
</evidence>
<dbReference type="GO" id="GO:0000271">
    <property type="term" value="P:polysaccharide biosynthetic process"/>
    <property type="evidence" value="ECO:0007669"/>
    <property type="project" value="InterPro"/>
</dbReference>
<dbReference type="Pfam" id="PF05159">
    <property type="entry name" value="Capsule_synth"/>
    <property type="match status" value="1"/>
</dbReference>
<sequence>MHNKSLDHSQRRRFLLLQGLMGPFFEKIGTALREKQHDVWKINFNGGDCLFWQLPNGISFTGTDTEWPVFLLNVLDKMRITDIILFGDCRPLHRTAIKICQELKIRIYVFEEGYIRPDWVTLERDGVNGHSTLPRNSQWYIEQARHFPPLPPHKTVPSSFKRRALEAVAYNAADILTRWHFRHWQDYRPWGAWYEGMSWLRRLAKKKKALPRSQKLFAWLEETGTPYMLFPLQLDADSQIHLHSDFAGMTPALSMVMISFAKHAPQNLYLVIKEHPLDNGVKNWCKLVYDLAKTLGISHRVIYMEYGDIAHIVAKAQGVVTINSTTGTLALANNVPVKVLGRAVYNVDHVTDQQPLDTFWVTPRSPDPAALQAFMTVLVNRCLIEGGFFSDEGLDSLVSGALKRIQNIRSENDDVVFLPSHLEE</sequence>
<proteinExistence type="predicted"/>
<dbReference type="InterPro" id="IPR007833">
    <property type="entry name" value="Capsule_polysaccharide_synth"/>
</dbReference>
<reference evidence="1 2" key="1">
    <citation type="submission" date="2017-05" db="EMBL/GenBank/DDBJ databases">
        <title>Genome sequence of Acetobacter pasteurianus subsp. pasteurianus strain SRCM101342.</title>
        <authorList>
            <person name="Cho S.H."/>
        </authorList>
    </citation>
    <scope>NUCLEOTIDE SEQUENCE [LARGE SCALE GENOMIC DNA]</scope>
    <source>
        <strain evidence="1 2">SRCM101342</strain>
    </source>
</reference>
<gene>
    <name evidence="1" type="ORF">S1001342_00841</name>
</gene>
<dbReference type="Proteomes" id="UP000196205">
    <property type="component" value="Chromosome"/>
</dbReference>
<dbReference type="RefSeq" id="WP_197687360.1">
    <property type="nucleotide sequence ID" value="NZ_CP021509.1"/>
</dbReference>
<dbReference type="GO" id="GO:0015774">
    <property type="term" value="P:polysaccharide transport"/>
    <property type="evidence" value="ECO:0007669"/>
    <property type="project" value="InterPro"/>
</dbReference>
<accession>A0A1Y0Y4Q7</accession>
<dbReference type="EMBL" id="CP021509">
    <property type="protein sequence ID" value="ARW47196.1"/>
    <property type="molecule type" value="Genomic_DNA"/>
</dbReference>
<name>A0A1Y0Y4Q7_ACEPA</name>